<accession>A0A2H1KJE6</accession>
<evidence type="ECO:0000313" key="2">
    <source>
        <dbReference type="EMBL" id="SMX99658.1"/>
    </source>
</evidence>
<dbReference type="InterPro" id="IPR009061">
    <property type="entry name" value="DNA-bd_dom_put_sf"/>
</dbReference>
<evidence type="ECO:0000259" key="1">
    <source>
        <dbReference type="Pfam" id="PF12728"/>
    </source>
</evidence>
<proteinExistence type="predicted"/>
<dbReference type="EMBL" id="FXZA01000041">
    <property type="protein sequence ID" value="SMX99658.1"/>
    <property type="molecule type" value="Genomic_DNA"/>
</dbReference>
<sequence>MSENSRGALLDVKELSALTGMSVSTIYRKRSLGEPLPRALKIGTAVRWRRADVDSWLEAQLEPAAAGD</sequence>
<dbReference type="Proteomes" id="UP000234498">
    <property type="component" value="Unassembled WGS sequence"/>
</dbReference>
<protein>
    <submittedName>
        <fullName evidence="2">Transcriptional regulator, AlpA family</fullName>
    </submittedName>
</protein>
<feature type="domain" description="Helix-turn-helix" evidence="1">
    <location>
        <begin position="9"/>
        <end position="60"/>
    </location>
</feature>
<reference evidence="2 3" key="1">
    <citation type="submission" date="2017-03" db="EMBL/GenBank/DDBJ databases">
        <authorList>
            <person name="Afonso C.L."/>
            <person name="Miller P.J."/>
            <person name="Scott M.A."/>
            <person name="Spackman E."/>
            <person name="Goraichik I."/>
            <person name="Dimitrov K.M."/>
            <person name="Suarez D.L."/>
            <person name="Swayne D.E."/>
        </authorList>
    </citation>
    <scope>NUCLEOTIDE SEQUENCE [LARGE SCALE GENOMIC DNA]</scope>
    <source>
        <strain evidence="2 3">Mu101</strain>
    </source>
</reference>
<dbReference type="OrthoDB" id="194758at2"/>
<evidence type="ECO:0000313" key="3">
    <source>
        <dbReference type="Proteomes" id="UP000234498"/>
    </source>
</evidence>
<dbReference type="Pfam" id="PF12728">
    <property type="entry name" value="HTH_17"/>
    <property type="match status" value="1"/>
</dbReference>
<dbReference type="SUPFAM" id="SSF46955">
    <property type="entry name" value="Putative DNA-binding domain"/>
    <property type="match status" value="1"/>
</dbReference>
<dbReference type="Gene3D" id="1.10.238.160">
    <property type="match status" value="1"/>
</dbReference>
<dbReference type="AlphaFoldDB" id="A0A2H1KJE6"/>
<dbReference type="InterPro" id="IPR041657">
    <property type="entry name" value="HTH_17"/>
</dbReference>
<gene>
    <name evidence="2" type="ORF">BLIN101_03393</name>
</gene>
<dbReference type="RefSeq" id="WP_101596844.1">
    <property type="nucleotide sequence ID" value="NZ_FXZA01000041.1"/>
</dbReference>
<organism evidence="2 3">
    <name type="scientific">Brevibacterium linens</name>
    <dbReference type="NCBI Taxonomy" id="1703"/>
    <lineage>
        <taxon>Bacteria</taxon>
        <taxon>Bacillati</taxon>
        <taxon>Actinomycetota</taxon>
        <taxon>Actinomycetes</taxon>
        <taxon>Micrococcales</taxon>
        <taxon>Brevibacteriaceae</taxon>
        <taxon>Brevibacterium</taxon>
    </lineage>
</organism>
<name>A0A2H1KJE6_BRELN</name>